<keyword evidence="2" id="KW-1185">Reference proteome</keyword>
<organism evidence="1 2">
    <name type="scientific">Virgisporangium ochraceum</name>
    <dbReference type="NCBI Taxonomy" id="65505"/>
    <lineage>
        <taxon>Bacteria</taxon>
        <taxon>Bacillati</taxon>
        <taxon>Actinomycetota</taxon>
        <taxon>Actinomycetes</taxon>
        <taxon>Micromonosporales</taxon>
        <taxon>Micromonosporaceae</taxon>
        <taxon>Virgisporangium</taxon>
    </lineage>
</organism>
<comment type="caution">
    <text evidence="1">The sequence shown here is derived from an EMBL/GenBank/DDBJ whole genome shotgun (WGS) entry which is preliminary data.</text>
</comment>
<reference evidence="1" key="1">
    <citation type="submission" date="2021-01" db="EMBL/GenBank/DDBJ databases">
        <title>Whole genome shotgun sequence of Virgisporangium ochraceum NBRC 16418.</title>
        <authorList>
            <person name="Komaki H."/>
            <person name="Tamura T."/>
        </authorList>
    </citation>
    <scope>NUCLEOTIDE SEQUENCE</scope>
    <source>
        <strain evidence="1">NBRC 16418</strain>
    </source>
</reference>
<evidence type="ECO:0000313" key="1">
    <source>
        <dbReference type="EMBL" id="GIJ72762.1"/>
    </source>
</evidence>
<evidence type="ECO:0000313" key="2">
    <source>
        <dbReference type="Proteomes" id="UP000635606"/>
    </source>
</evidence>
<dbReference type="Proteomes" id="UP000635606">
    <property type="component" value="Unassembled WGS sequence"/>
</dbReference>
<gene>
    <name evidence="1" type="ORF">Voc01_076790</name>
</gene>
<proteinExistence type="predicted"/>
<name>A0A8J4EI14_9ACTN</name>
<accession>A0A8J4EI14</accession>
<sequence length="125" mass="13912">MLHDDNRISIRDLHTGEAIVTRHTADLTGHHPDDRPVMETAALVSDEFVLHAVVAGDGHEEHVLLSTRTLARATGLYYGVPMTHNSIAATDGHGRWITSNHRDDTLRLSQLPDPVDATPEQRQLW</sequence>
<dbReference type="RefSeq" id="WP_203932609.1">
    <property type="nucleotide sequence ID" value="NZ_BOPH01000105.1"/>
</dbReference>
<dbReference type="AlphaFoldDB" id="A0A8J4EI14"/>
<dbReference type="EMBL" id="BOPH01000105">
    <property type="protein sequence ID" value="GIJ72762.1"/>
    <property type="molecule type" value="Genomic_DNA"/>
</dbReference>
<protein>
    <submittedName>
        <fullName evidence="1">Uncharacterized protein</fullName>
    </submittedName>
</protein>